<gene>
    <name evidence="5" type="ORF">HEB94_009279</name>
</gene>
<dbReference type="PROSITE" id="PS00041">
    <property type="entry name" value="HTH_ARAC_FAMILY_1"/>
    <property type="match status" value="2"/>
</dbReference>
<dbReference type="InterPro" id="IPR018062">
    <property type="entry name" value="HTH_AraC-typ_CS"/>
</dbReference>
<dbReference type="GO" id="GO:0043565">
    <property type="term" value="F:sequence-specific DNA binding"/>
    <property type="evidence" value="ECO:0007669"/>
    <property type="project" value="InterPro"/>
</dbReference>
<organism evidence="5 6">
    <name type="scientific">Actinopolymorpha pittospori</name>
    <dbReference type="NCBI Taxonomy" id="648752"/>
    <lineage>
        <taxon>Bacteria</taxon>
        <taxon>Bacillati</taxon>
        <taxon>Actinomycetota</taxon>
        <taxon>Actinomycetes</taxon>
        <taxon>Propionibacteriales</taxon>
        <taxon>Actinopolymorphaceae</taxon>
        <taxon>Actinopolymorpha</taxon>
    </lineage>
</organism>
<dbReference type="SMART" id="SM00342">
    <property type="entry name" value="HTH_ARAC"/>
    <property type="match status" value="1"/>
</dbReference>
<dbReference type="InterPro" id="IPR018060">
    <property type="entry name" value="HTH_AraC"/>
</dbReference>
<dbReference type="InterPro" id="IPR050204">
    <property type="entry name" value="AraC_XylS_family_regulators"/>
</dbReference>
<sequence length="150" mass="16457">MGAKPVDQTTQVWLERARDLLLASSDGPVPLDRAAEAARMSPYHFHRTFARTYGETPHALVTRQRIDRAKALLAGTDLTVLEVCLAIGYQSVGTFSRRFAALVGRSPSDYRRGVRPLLVAVPRTASDLIWTPRFVPLCFTAGWSAASATT</sequence>
<keyword evidence="2 5" id="KW-0238">DNA-binding</keyword>
<feature type="domain" description="HTH araC/xylS-type" evidence="4">
    <location>
        <begin position="15"/>
        <end position="113"/>
    </location>
</feature>
<keyword evidence="1" id="KW-0805">Transcription regulation</keyword>
<evidence type="ECO:0000313" key="5">
    <source>
        <dbReference type="EMBL" id="MBE1612431.1"/>
    </source>
</evidence>
<protein>
    <submittedName>
        <fullName evidence="5">AraC-like DNA-binding protein</fullName>
    </submittedName>
</protein>
<proteinExistence type="predicted"/>
<dbReference type="Pfam" id="PF12833">
    <property type="entry name" value="HTH_18"/>
    <property type="match status" value="1"/>
</dbReference>
<reference evidence="5" key="1">
    <citation type="submission" date="2020-10" db="EMBL/GenBank/DDBJ databases">
        <title>Sequencing the genomes of 1000 actinobacteria strains.</title>
        <authorList>
            <person name="Klenk H.-P."/>
        </authorList>
    </citation>
    <scope>NUCLEOTIDE SEQUENCE</scope>
    <source>
        <strain evidence="5">DSM 45354</strain>
    </source>
</reference>
<dbReference type="SUPFAM" id="SSF46689">
    <property type="entry name" value="Homeodomain-like"/>
    <property type="match status" value="2"/>
</dbReference>
<dbReference type="PROSITE" id="PS01124">
    <property type="entry name" value="HTH_ARAC_FAMILY_2"/>
    <property type="match status" value="1"/>
</dbReference>
<evidence type="ECO:0000256" key="2">
    <source>
        <dbReference type="ARBA" id="ARBA00023125"/>
    </source>
</evidence>
<dbReference type="PANTHER" id="PTHR46796">
    <property type="entry name" value="HTH-TYPE TRANSCRIPTIONAL ACTIVATOR RHAS-RELATED"/>
    <property type="match status" value="1"/>
</dbReference>
<dbReference type="InterPro" id="IPR009057">
    <property type="entry name" value="Homeodomain-like_sf"/>
</dbReference>
<dbReference type="Proteomes" id="UP000638648">
    <property type="component" value="Unassembled WGS sequence"/>
</dbReference>
<evidence type="ECO:0000313" key="6">
    <source>
        <dbReference type="Proteomes" id="UP000638648"/>
    </source>
</evidence>
<keyword evidence="6" id="KW-1185">Reference proteome</keyword>
<evidence type="ECO:0000259" key="4">
    <source>
        <dbReference type="PROSITE" id="PS01124"/>
    </source>
</evidence>
<dbReference type="Gene3D" id="1.10.10.60">
    <property type="entry name" value="Homeodomain-like"/>
    <property type="match status" value="2"/>
</dbReference>
<dbReference type="EMBL" id="JADBEM010000001">
    <property type="protein sequence ID" value="MBE1612431.1"/>
    <property type="molecule type" value="Genomic_DNA"/>
</dbReference>
<name>A0A927N4X0_9ACTN</name>
<dbReference type="GO" id="GO:0003700">
    <property type="term" value="F:DNA-binding transcription factor activity"/>
    <property type="evidence" value="ECO:0007669"/>
    <property type="project" value="InterPro"/>
</dbReference>
<dbReference type="RefSeq" id="WP_337918419.1">
    <property type="nucleotide sequence ID" value="NZ_BAABJL010000194.1"/>
</dbReference>
<dbReference type="AlphaFoldDB" id="A0A927N4X0"/>
<comment type="caution">
    <text evidence="5">The sequence shown here is derived from an EMBL/GenBank/DDBJ whole genome shotgun (WGS) entry which is preliminary data.</text>
</comment>
<keyword evidence="3" id="KW-0804">Transcription</keyword>
<accession>A0A927N4X0</accession>
<evidence type="ECO:0000256" key="3">
    <source>
        <dbReference type="ARBA" id="ARBA00023163"/>
    </source>
</evidence>
<evidence type="ECO:0000256" key="1">
    <source>
        <dbReference type="ARBA" id="ARBA00023015"/>
    </source>
</evidence>